<keyword evidence="2" id="KW-1185">Reference proteome</keyword>
<sequence>MVTSWDCVCGASAAGTAGAVVKVKRSLDEAGERAGPQCRVQNTGTFSSTEFGTQNEQHKIHFTLKLSFDTTPLRLRARKVRVLDFLNKLTTPELRSLRHQKQT</sequence>
<name>A0A8S4R0N3_9NEOP</name>
<dbReference type="Proteomes" id="UP000838756">
    <property type="component" value="Unassembled WGS sequence"/>
</dbReference>
<evidence type="ECO:0000313" key="2">
    <source>
        <dbReference type="Proteomes" id="UP000838756"/>
    </source>
</evidence>
<organism evidence="1 2">
    <name type="scientific">Pararge aegeria aegeria</name>
    <dbReference type="NCBI Taxonomy" id="348720"/>
    <lineage>
        <taxon>Eukaryota</taxon>
        <taxon>Metazoa</taxon>
        <taxon>Ecdysozoa</taxon>
        <taxon>Arthropoda</taxon>
        <taxon>Hexapoda</taxon>
        <taxon>Insecta</taxon>
        <taxon>Pterygota</taxon>
        <taxon>Neoptera</taxon>
        <taxon>Endopterygota</taxon>
        <taxon>Lepidoptera</taxon>
        <taxon>Glossata</taxon>
        <taxon>Ditrysia</taxon>
        <taxon>Papilionoidea</taxon>
        <taxon>Nymphalidae</taxon>
        <taxon>Satyrinae</taxon>
        <taxon>Satyrini</taxon>
        <taxon>Parargina</taxon>
        <taxon>Pararge</taxon>
    </lineage>
</organism>
<gene>
    <name evidence="1" type="primary">jg1862</name>
    <name evidence="1" type="ORF">PAEG_LOCUS8680</name>
</gene>
<proteinExistence type="predicted"/>
<evidence type="ECO:0000313" key="1">
    <source>
        <dbReference type="EMBL" id="CAH2229194.1"/>
    </source>
</evidence>
<accession>A0A8S4R0N3</accession>
<dbReference type="EMBL" id="CAKXAJ010024700">
    <property type="protein sequence ID" value="CAH2229194.1"/>
    <property type="molecule type" value="Genomic_DNA"/>
</dbReference>
<reference evidence="1" key="1">
    <citation type="submission" date="2022-03" db="EMBL/GenBank/DDBJ databases">
        <authorList>
            <person name="Lindestad O."/>
        </authorList>
    </citation>
    <scope>NUCLEOTIDE SEQUENCE</scope>
</reference>
<protein>
    <submittedName>
        <fullName evidence="1">Jg1862 protein</fullName>
    </submittedName>
</protein>
<dbReference type="AlphaFoldDB" id="A0A8S4R0N3"/>
<comment type="caution">
    <text evidence="1">The sequence shown here is derived from an EMBL/GenBank/DDBJ whole genome shotgun (WGS) entry which is preliminary data.</text>
</comment>